<keyword evidence="2" id="KW-0328">Glycosyltransferase</keyword>
<evidence type="ECO:0000313" key="7">
    <source>
        <dbReference type="EMBL" id="NYG35750.1"/>
    </source>
</evidence>
<dbReference type="InterPro" id="IPR050194">
    <property type="entry name" value="Glycosyltransferase_grp1"/>
</dbReference>
<feature type="region of interest" description="Disordered" evidence="4">
    <location>
        <begin position="187"/>
        <end position="208"/>
    </location>
</feature>
<dbReference type="Proteomes" id="UP000592181">
    <property type="component" value="Unassembled WGS sequence"/>
</dbReference>
<dbReference type="SUPFAM" id="SSF53756">
    <property type="entry name" value="UDP-Glycosyltransferase/glycogen phosphorylase"/>
    <property type="match status" value="1"/>
</dbReference>
<evidence type="ECO:0000256" key="2">
    <source>
        <dbReference type="ARBA" id="ARBA00022676"/>
    </source>
</evidence>
<evidence type="ECO:0000256" key="3">
    <source>
        <dbReference type="ARBA" id="ARBA00022679"/>
    </source>
</evidence>
<evidence type="ECO:0000259" key="5">
    <source>
        <dbReference type="Pfam" id="PF00534"/>
    </source>
</evidence>
<dbReference type="GO" id="GO:0016758">
    <property type="term" value="F:hexosyltransferase activity"/>
    <property type="evidence" value="ECO:0007669"/>
    <property type="project" value="TreeGrafter"/>
</dbReference>
<feature type="domain" description="Glycosyl transferase family 1" evidence="5">
    <location>
        <begin position="213"/>
        <end position="355"/>
    </location>
</feature>
<evidence type="ECO:0000259" key="6">
    <source>
        <dbReference type="Pfam" id="PF13439"/>
    </source>
</evidence>
<evidence type="ECO:0000256" key="1">
    <source>
        <dbReference type="ARBA" id="ARBA00021292"/>
    </source>
</evidence>
<dbReference type="GO" id="GO:1901137">
    <property type="term" value="P:carbohydrate derivative biosynthetic process"/>
    <property type="evidence" value="ECO:0007669"/>
    <property type="project" value="UniProtKB-ARBA"/>
</dbReference>
<feature type="domain" description="Glycosyltransferase subfamily 4-like N-terminal" evidence="6">
    <location>
        <begin position="14"/>
        <end position="179"/>
    </location>
</feature>
<dbReference type="Pfam" id="PF13439">
    <property type="entry name" value="Glyco_transf_4"/>
    <property type="match status" value="1"/>
</dbReference>
<dbReference type="CDD" id="cd03801">
    <property type="entry name" value="GT4_PimA-like"/>
    <property type="match status" value="1"/>
</dbReference>
<dbReference type="EMBL" id="JACBZX010000001">
    <property type="protein sequence ID" value="NYG35750.1"/>
    <property type="molecule type" value="Genomic_DNA"/>
</dbReference>
<reference evidence="7 8" key="1">
    <citation type="submission" date="2020-07" db="EMBL/GenBank/DDBJ databases">
        <title>Sequencing the genomes of 1000 actinobacteria strains.</title>
        <authorList>
            <person name="Klenk H.-P."/>
        </authorList>
    </citation>
    <scope>NUCLEOTIDE SEQUENCE [LARGE SCALE GENOMIC DNA]</scope>
    <source>
        <strain evidence="7 8">DSM 24723</strain>
    </source>
</reference>
<dbReference type="RefSeq" id="WP_343036896.1">
    <property type="nucleotide sequence ID" value="NZ_JACBZX010000001.1"/>
</dbReference>
<proteinExistence type="predicted"/>
<accession>A0A852X388</accession>
<gene>
    <name evidence="7" type="ORF">BJY28_000219</name>
</gene>
<keyword evidence="3 7" id="KW-0808">Transferase</keyword>
<sequence>MKVALLSDCYPPRVGGIESQVSDLAHQLAAAGHEVQVHTATAGVTGASRGEVEREGEVLVHRHSHPATFGVPVNPLAAPTLRRRLQAAAVDVAHVHMGVVSPFAWDATRVATGLGVPTVVTWHCLLDRAATPWRLSGAPQRWVERGARLSAVSRLAADGVRQAAPGHEVAVLPNGIDVAAWAPSAATGSGAGAAGHGGSGHGGAGRGGDGPVRVVSALRLAPRKRPGVLLDVVAEVRRRTGAEISLDVLGDGPLRAQLQRRAQPGDRLLGRVPRASLPERYRSADVYLAPTRLEAFGIAALEARTAGLPVVARRDSGTRDVIDDGVSGLLADDDAGLIEALERLVTDPLLRSRLAAHNASTPPPQAWPSVVRDVEAAYAEAVVMR</sequence>
<dbReference type="InterPro" id="IPR001296">
    <property type="entry name" value="Glyco_trans_1"/>
</dbReference>
<dbReference type="PANTHER" id="PTHR45947:SF3">
    <property type="entry name" value="SULFOQUINOVOSYL TRANSFERASE SQD2"/>
    <property type="match status" value="1"/>
</dbReference>
<dbReference type="PANTHER" id="PTHR45947">
    <property type="entry name" value="SULFOQUINOVOSYL TRANSFERASE SQD2"/>
    <property type="match status" value="1"/>
</dbReference>
<keyword evidence="8" id="KW-1185">Reference proteome</keyword>
<feature type="compositionally biased region" description="Gly residues" evidence="4">
    <location>
        <begin position="189"/>
        <end position="208"/>
    </location>
</feature>
<dbReference type="InterPro" id="IPR028098">
    <property type="entry name" value="Glyco_trans_4-like_N"/>
</dbReference>
<name>A0A852X388_9MICO</name>
<evidence type="ECO:0000313" key="8">
    <source>
        <dbReference type="Proteomes" id="UP000592181"/>
    </source>
</evidence>
<evidence type="ECO:0000256" key="4">
    <source>
        <dbReference type="SAM" id="MobiDB-lite"/>
    </source>
</evidence>
<dbReference type="Pfam" id="PF00534">
    <property type="entry name" value="Glycos_transf_1"/>
    <property type="match status" value="1"/>
</dbReference>
<dbReference type="AlphaFoldDB" id="A0A852X388"/>
<dbReference type="Gene3D" id="3.40.50.2000">
    <property type="entry name" value="Glycogen Phosphorylase B"/>
    <property type="match status" value="2"/>
</dbReference>
<comment type="caution">
    <text evidence="7">The sequence shown here is derived from an EMBL/GenBank/DDBJ whole genome shotgun (WGS) entry which is preliminary data.</text>
</comment>
<organism evidence="7 8">
    <name type="scientific">Janibacter alkaliphilus</name>
    <dbReference type="NCBI Taxonomy" id="1069963"/>
    <lineage>
        <taxon>Bacteria</taxon>
        <taxon>Bacillati</taxon>
        <taxon>Actinomycetota</taxon>
        <taxon>Actinomycetes</taxon>
        <taxon>Micrococcales</taxon>
        <taxon>Intrasporangiaceae</taxon>
        <taxon>Janibacter</taxon>
    </lineage>
</organism>
<protein>
    <recommendedName>
        <fullName evidence="1">D-inositol 3-phosphate glycosyltransferase</fullName>
    </recommendedName>
</protein>